<dbReference type="InterPro" id="IPR018317">
    <property type="entry name" value="QueC"/>
</dbReference>
<keyword evidence="13" id="KW-1185">Reference proteome</keyword>
<feature type="binding site" evidence="11">
    <location>
        <position position="217"/>
    </location>
    <ligand>
        <name>Zn(2+)</name>
        <dbReference type="ChEBI" id="CHEBI:29105"/>
    </ligand>
</feature>
<evidence type="ECO:0000256" key="9">
    <source>
        <dbReference type="ARBA" id="ARBA00039149"/>
    </source>
</evidence>
<evidence type="ECO:0000256" key="10">
    <source>
        <dbReference type="ARBA" id="ARBA00047890"/>
    </source>
</evidence>
<reference evidence="12 13" key="1">
    <citation type="journal article" date="2012" name="Stand. Genomic Sci.">
        <title>Complete genome sequence of Liberibacter crescens BT-1.</title>
        <authorList>
            <person name="Leonard M.T."/>
            <person name="Fagen J.R."/>
            <person name="Davis-Richardson A.G."/>
            <person name="Davis M.J."/>
            <person name="Triplett E.W."/>
        </authorList>
    </citation>
    <scope>NUCLEOTIDE SEQUENCE [LARGE SCALE GENOMIC DNA]</scope>
    <source>
        <strain evidence="12 13">BT-1</strain>
    </source>
</reference>
<evidence type="ECO:0000313" key="12">
    <source>
        <dbReference type="EMBL" id="AGA64755.1"/>
    </source>
</evidence>
<evidence type="ECO:0000256" key="6">
    <source>
        <dbReference type="ARBA" id="ARBA00022833"/>
    </source>
</evidence>
<dbReference type="eggNOG" id="COG0603">
    <property type="taxonomic scope" value="Bacteria"/>
</dbReference>
<comment type="function">
    <text evidence="11">Catalyzes the ATP-dependent conversion of 7-carboxy-7-deazaguanine (CDG) to 7-cyano-7-deazaguanine (preQ(0)).</text>
</comment>
<dbReference type="GO" id="GO:0008270">
    <property type="term" value="F:zinc ion binding"/>
    <property type="evidence" value="ECO:0007669"/>
    <property type="project" value="UniProtKB-UniRule"/>
</dbReference>
<evidence type="ECO:0000256" key="3">
    <source>
        <dbReference type="ARBA" id="ARBA00022723"/>
    </source>
</evidence>
<feature type="binding site" evidence="11">
    <location>
        <begin position="8"/>
        <end position="18"/>
    </location>
    <ligand>
        <name>ATP</name>
        <dbReference type="ChEBI" id="CHEBI:30616"/>
    </ligand>
</feature>
<dbReference type="Proteomes" id="UP000010799">
    <property type="component" value="Chromosome"/>
</dbReference>
<keyword evidence="6 11" id="KW-0862">Zinc</keyword>
<dbReference type="AlphaFoldDB" id="L0EV75"/>
<dbReference type="HOGENOM" id="CLU_081854_0_0_5"/>
<dbReference type="Gene3D" id="3.40.50.620">
    <property type="entry name" value="HUPs"/>
    <property type="match status" value="1"/>
</dbReference>
<dbReference type="RefSeq" id="WP_015273182.1">
    <property type="nucleotide sequence ID" value="NC_019907.1"/>
</dbReference>
<dbReference type="CDD" id="cd01995">
    <property type="entry name" value="QueC-like"/>
    <property type="match status" value="1"/>
</dbReference>
<accession>L0EV75</accession>
<keyword evidence="4 11" id="KW-0547">Nucleotide-binding</keyword>
<dbReference type="GO" id="GO:0005524">
    <property type="term" value="F:ATP binding"/>
    <property type="evidence" value="ECO:0007669"/>
    <property type="project" value="UniProtKB-UniRule"/>
</dbReference>
<dbReference type="EMBL" id="CP003789">
    <property type="protein sequence ID" value="AGA64755.1"/>
    <property type="molecule type" value="Genomic_DNA"/>
</dbReference>
<keyword evidence="2 11" id="KW-0436">Ligase</keyword>
<keyword evidence="7 11" id="KW-0067">ATP-binding</keyword>
<keyword evidence="5 11" id="KW-0671">Queuosine biosynthesis</keyword>
<evidence type="ECO:0000256" key="8">
    <source>
        <dbReference type="ARBA" id="ARBA00037993"/>
    </source>
</evidence>
<dbReference type="PATRIC" id="fig|1215343.11.peg.785"/>
<organism evidence="12 13">
    <name type="scientific">Liberibacter crescens (strain BT-1)</name>
    <dbReference type="NCBI Taxonomy" id="1215343"/>
    <lineage>
        <taxon>Bacteria</taxon>
        <taxon>Pseudomonadati</taxon>
        <taxon>Pseudomonadota</taxon>
        <taxon>Alphaproteobacteria</taxon>
        <taxon>Hyphomicrobiales</taxon>
        <taxon>Rhizobiaceae</taxon>
        <taxon>Liberibacter</taxon>
    </lineage>
</organism>
<evidence type="ECO:0000256" key="1">
    <source>
        <dbReference type="ARBA" id="ARBA00005061"/>
    </source>
</evidence>
<dbReference type="Pfam" id="PF06508">
    <property type="entry name" value="QueC"/>
    <property type="match status" value="1"/>
</dbReference>
<evidence type="ECO:0000256" key="4">
    <source>
        <dbReference type="ARBA" id="ARBA00022741"/>
    </source>
</evidence>
<proteinExistence type="inferred from homology"/>
<evidence type="ECO:0000256" key="7">
    <source>
        <dbReference type="ARBA" id="ARBA00022840"/>
    </source>
</evidence>
<dbReference type="NCBIfam" id="TIGR00364">
    <property type="entry name" value="7-cyano-7-deazaguanine synthase QueC"/>
    <property type="match status" value="1"/>
</dbReference>
<dbReference type="HAMAP" id="MF_01633">
    <property type="entry name" value="QueC"/>
    <property type="match status" value="1"/>
</dbReference>
<evidence type="ECO:0000256" key="11">
    <source>
        <dbReference type="HAMAP-Rule" id="MF_01633"/>
    </source>
</evidence>
<dbReference type="PIRSF" id="PIRSF006293">
    <property type="entry name" value="ExsB"/>
    <property type="match status" value="1"/>
</dbReference>
<evidence type="ECO:0000313" key="13">
    <source>
        <dbReference type="Proteomes" id="UP000010799"/>
    </source>
</evidence>
<feature type="binding site" evidence="11">
    <location>
        <position position="211"/>
    </location>
    <ligand>
        <name>Zn(2+)</name>
        <dbReference type="ChEBI" id="CHEBI:29105"/>
    </ligand>
</feature>
<name>L0EV75_LIBCB</name>
<evidence type="ECO:0000256" key="2">
    <source>
        <dbReference type="ARBA" id="ARBA00022598"/>
    </source>
</evidence>
<dbReference type="PANTHER" id="PTHR42914:SF1">
    <property type="entry name" value="7-CYANO-7-DEAZAGUANINE SYNTHASE"/>
    <property type="match status" value="1"/>
</dbReference>
<comment type="cofactor">
    <cofactor evidence="11">
        <name>Zn(2+)</name>
        <dbReference type="ChEBI" id="CHEBI:29105"/>
    </cofactor>
    <text evidence="11">Binds 1 zinc ion per subunit.</text>
</comment>
<feature type="binding site" evidence="11">
    <location>
        <position position="196"/>
    </location>
    <ligand>
        <name>Zn(2+)</name>
        <dbReference type="ChEBI" id="CHEBI:29105"/>
    </ligand>
</feature>
<feature type="binding site" evidence="11">
    <location>
        <position position="214"/>
    </location>
    <ligand>
        <name>Zn(2+)</name>
        <dbReference type="ChEBI" id="CHEBI:29105"/>
    </ligand>
</feature>
<sequence length="238" mass="26809">MDGALVLFSGGQDSSTCLAWALNQFDVVETLAFDYGQRNLIELECRIRLRDRIISLNPDWKNRLGKDHFLPLKTLGALSETALTRDIPIKTEENGLPNTFVPGRNLIFLIFAAALAYRRNIRNIVVGVCETDYSGYPDCRNETIQALQTAINLGMDNDFTLHTPLMWIDKSATWDLAYQIGGKALVELIIEESHTCYLGKRGQRHAWGYGCGTCLACKIREKGWTKYTISKQNCQPLS</sequence>
<comment type="similarity">
    <text evidence="8 11">Belongs to the QueC family.</text>
</comment>
<comment type="catalytic activity">
    <reaction evidence="10 11">
        <text>7-carboxy-7-carbaguanine + NH4(+) + 2 ATP = 7-cyano-7-carbaguanine + 2 AMP + 2 diphosphate + 2 H(+)</text>
        <dbReference type="Rhea" id="RHEA:27982"/>
        <dbReference type="ChEBI" id="CHEBI:15378"/>
        <dbReference type="ChEBI" id="CHEBI:28938"/>
        <dbReference type="ChEBI" id="CHEBI:30616"/>
        <dbReference type="ChEBI" id="CHEBI:33019"/>
        <dbReference type="ChEBI" id="CHEBI:45075"/>
        <dbReference type="ChEBI" id="CHEBI:61036"/>
        <dbReference type="ChEBI" id="CHEBI:456215"/>
        <dbReference type="EC" id="6.3.4.20"/>
    </reaction>
</comment>
<dbReference type="GO" id="GO:0016879">
    <property type="term" value="F:ligase activity, forming carbon-nitrogen bonds"/>
    <property type="evidence" value="ECO:0007669"/>
    <property type="project" value="UniProtKB-UniRule"/>
</dbReference>
<comment type="pathway">
    <text evidence="1 11">Purine metabolism; 7-cyano-7-deazaguanine biosynthesis.</text>
</comment>
<dbReference type="PANTHER" id="PTHR42914">
    <property type="entry name" value="7-CYANO-7-DEAZAGUANINE SYNTHASE"/>
    <property type="match status" value="1"/>
</dbReference>
<dbReference type="GO" id="GO:0008616">
    <property type="term" value="P:tRNA queuosine(34) biosynthetic process"/>
    <property type="evidence" value="ECO:0007669"/>
    <property type="project" value="UniProtKB-UniRule"/>
</dbReference>
<dbReference type="SUPFAM" id="SSF52402">
    <property type="entry name" value="Adenine nucleotide alpha hydrolases-like"/>
    <property type="match status" value="1"/>
</dbReference>
<dbReference type="UniPathway" id="UPA00391"/>
<evidence type="ECO:0000256" key="5">
    <source>
        <dbReference type="ARBA" id="ARBA00022785"/>
    </source>
</evidence>
<dbReference type="InterPro" id="IPR014729">
    <property type="entry name" value="Rossmann-like_a/b/a_fold"/>
</dbReference>
<protein>
    <recommendedName>
        <fullName evidence="9 11">7-cyano-7-deazaguanine synthase</fullName>
        <ecNumber evidence="9 11">6.3.4.20</ecNumber>
    </recommendedName>
    <alternativeName>
        <fullName evidence="11">7-cyano-7-carbaguanine synthase</fullName>
    </alternativeName>
    <alternativeName>
        <fullName evidence="11">PreQ(0) synthase</fullName>
    </alternativeName>
    <alternativeName>
        <fullName evidence="11">Queuosine biosynthesis protein QueC</fullName>
    </alternativeName>
</protein>
<keyword evidence="3 11" id="KW-0479">Metal-binding</keyword>
<gene>
    <name evidence="11" type="primary">queC</name>
    <name evidence="12" type="ordered locus">B488_07630</name>
</gene>
<dbReference type="KEGG" id="lcc:B488_07630"/>
<dbReference type="EC" id="6.3.4.20" evidence="9 11"/>
<dbReference type="STRING" id="1215343.B488_07630"/>